<gene>
    <name evidence="6" type="ORF">J0911_00285</name>
</gene>
<dbReference type="InterPro" id="IPR015815">
    <property type="entry name" value="HIBADH-related"/>
</dbReference>
<keyword evidence="3" id="KW-0520">NAD</keyword>
<dbReference type="PIRSF" id="PIRSF000103">
    <property type="entry name" value="HIBADH"/>
    <property type="match status" value="1"/>
</dbReference>
<feature type="domain" description="3-hydroxyisobutyrate dehydrogenase-like NAD-binding" evidence="5">
    <location>
        <begin position="174"/>
        <end position="290"/>
    </location>
</feature>
<evidence type="ECO:0000313" key="6">
    <source>
        <dbReference type="EMBL" id="MBO0607464.1"/>
    </source>
</evidence>
<evidence type="ECO:0000256" key="3">
    <source>
        <dbReference type="ARBA" id="ARBA00023027"/>
    </source>
</evidence>
<evidence type="ECO:0000259" key="5">
    <source>
        <dbReference type="Pfam" id="PF14833"/>
    </source>
</evidence>
<reference evidence="7" key="1">
    <citation type="submission" date="2023-07" db="EMBL/GenBank/DDBJ databases">
        <title>Myceligenerans salitolerans sp. nov., a halotolerant actinomycete isolated from a salt lake in Xinjiang, China.</title>
        <authorList>
            <person name="Guan T."/>
        </authorList>
    </citation>
    <scope>NUCLEOTIDE SEQUENCE [LARGE SCALE GENOMIC DNA]</scope>
    <source>
        <strain evidence="7">XHU 5031</strain>
    </source>
</reference>
<dbReference type="Pfam" id="PF14833">
    <property type="entry name" value="NAD_binding_11"/>
    <property type="match status" value="1"/>
</dbReference>
<dbReference type="SUPFAM" id="SSF51735">
    <property type="entry name" value="NAD(P)-binding Rossmann-fold domains"/>
    <property type="match status" value="1"/>
</dbReference>
<dbReference type="InterPro" id="IPR013328">
    <property type="entry name" value="6PGD_dom2"/>
</dbReference>
<accession>A0ABS3I389</accession>
<dbReference type="Proteomes" id="UP000664617">
    <property type="component" value="Unassembled WGS sequence"/>
</dbReference>
<dbReference type="RefSeq" id="WP_207273395.1">
    <property type="nucleotide sequence ID" value="NZ_JAFMPK010000005.1"/>
</dbReference>
<dbReference type="Pfam" id="PF03446">
    <property type="entry name" value="NAD_binding_2"/>
    <property type="match status" value="1"/>
</dbReference>
<dbReference type="InterPro" id="IPR006115">
    <property type="entry name" value="6PGDH_NADP-bd"/>
</dbReference>
<proteinExistence type="inferred from homology"/>
<dbReference type="Gene3D" id="3.40.50.720">
    <property type="entry name" value="NAD(P)-binding Rossmann-like Domain"/>
    <property type="match status" value="1"/>
</dbReference>
<sequence length="295" mass="30447">MENERQGTVGFLGAGTMGEPMARNLLRSGTRLVVWNRTRSKVDGLVRDGALAAASVEDVFTRCRIVVCMLATEDAVDEVLGRGDDRFSGLVRDTVVVTMGTTAPAWSAALERDLVAAGGAYVEAPVSGSRVPAEAGELLAMVSGDPDAVELVRPVLEAMCSRIHACGPVPGALTMKLAVNTFLVASITGLAEAMAFAERCGLDLGTLRAIVDTSQMASPISRIKTAKLAGGDLGPQASVRDVGKNARLIADHAASHGIPAPLTDAAVRVYDDAVAAGLGELDQIAIVRALAAATS</sequence>
<dbReference type="SUPFAM" id="SSF48179">
    <property type="entry name" value="6-phosphogluconate dehydrogenase C-terminal domain-like"/>
    <property type="match status" value="1"/>
</dbReference>
<protein>
    <submittedName>
        <fullName evidence="6">NAD(P)-dependent oxidoreductase</fullName>
    </submittedName>
</protein>
<evidence type="ECO:0000256" key="1">
    <source>
        <dbReference type="ARBA" id="ARBA00009080"/>
    </source>
</evidence>
<name>A0ABS3I389_9MICO</name>
<feature type="domain" description="6-phosphogluconate dehydrogenase NADP-binding" evidence="4">
    <location>
        <begin position="8"/>
        <end position="165"/>
    </location>
</feature>
<comment type="similarity">
    <text evidence="1">Belongs to the HIBADH-related family.</text>
</comment>
<organism evidence="6 7">
    <name type="scientific">Myceligenerans salitolerans</name>
    <dbReference type="NCBI Taxonomy" id="1230528"/>
    <lineage>
        <taxon>Bacteria</taxon>
        <taxon>Bacillati</taxon>
        <taxon>Actinomycetota</taxon>
        <taxon>Actinomycetes</taxon>
        <taxon>Micrococcales</taxon>
        <taxon>Promicromonosporaceae</taxon>
        <taxon>Myceligenerans</taxon>
    </lineage>
</organism>
<evidence type="ECO:0000259" key="4">
    <source>
        <dbReference type="Pfam" id="PF03446"/>
    </source>
</evidence>
<keyword evidence="2" id="KW-0560">Oxidoreductase</keyword>
<dbReference type="InterPro" id="IPR036291">
    <property type="entry name" value="NAD(P)-bd_dom_sf"/>
</dbReference>
<dbReference type="InterPro" id="IPR051265">
    <property type="entry name" value="HIBADH-related_NP60_sf"/>
</dbReference>
<comment type="caution">
    <text evidence="6">The sequence shown here is derived from an EMBL/GenBank/DDBJ whole genome shotgun (WGS) entry which is preliminary data.</text>
</comment>
<dbReference type="EMBL" id="JAFMPK010000005">
    <property type="protein sequence ID" value="MBO0607464.1"/>
    <property type="molecule type" value="Genomic_DNA"/>
</dbReference>
<dbReference type="InterPro" id="IPR008927">
    <property type="entry name" value="6-PGluconate_DH-like_C_sf"/>
</dbReference>
<keyword evidence="7" id="KW-1185">Reference proteome</keyword>
<evidence type="ECO:0000256" key="2">
    <source>
        <dbReference type="ARBA" id="ARBA00023002"/>
    </source>
</evidence>
<dbReference type="InterPro" id="IPR029154">
    <property type="entry name" value="HIBADH-like_NADP-bd"/>
</dbReference>
<dbReference type="Gene3D" id="1.10.1040.10">
    <property type="entry name" value="N-(1-d-carboxylethyl)-l-norvaline Dehydrogenase, domain 2"/>
    <property type="match status" value="1"/>
</dbReference>
<dbReference type="PANTHER" id="PTHR43580">
    <property type="entry name" value="OXIDOREDUCTASE GLYR1-RELATED"/>
    <property type="match status" value="1"/>
</dbReference>
<dbReference type="PANTHER" id="PTHR43580:SF2">
    <property type="entry name" value="CYTOKINE-LIKE NUCLEAR FACTOR N-PAC"/>
    <property type="match status" value="1"/>
</dbReference>
<evidence type="ECO:0000313" key="7">
    <source>
        <dbReference type="Proteomes" id="UP000664617"/>
    </source>
</evidence>